<gene>
    <name evidence="1" type="ORF">ETSY2_51095</name>
</gene>
<organism evidence="1 2">
    <name type="scientific">Candidatus Entotheonella gemina</name>
    <dbReference type="NCBI Taxonomy" id="1429439"/>
    <lineage>
        <taxon>Bacteria</taxon>
        <taxon>Pseudomonadati</taxon>
        <taxon>Nitrospinota/Tectimicrobiota group</taxon>
        <taxon>Candidatus Tectimicrobiota</taxon>
        <taxon>Candidatus Entotheonellia</taxon>
        <taxon>Candidatus Entotheonellales</taxon>
        <taxon>Candidatus Entotheonellaceae</taxon>
        <taxon>Candidatus Entotheonella</taxon>
    </lineage>
</organism>
<dbReference type="Gene3D" id="3.30.300.30">
    <property type="match status" value="1"/>
</dbReference>
<keyword evidence="2" id="KW-1185">Reference proteome</keyword>
<comment type="caution">
    <text evidence="1">The sequence shown here is derived from an EMBL/GenBank/DDBJ whole genome shotgun (WGS) entry which is preliminary data.</text>
</comment>
<proteinExistence type="predicted"/>
<dbReference type="Proteomes" id="UP000019140">
    <property type="component" value="Unassembled WGS sequence"/>
</dbReference>
<dbReference type="AlphaFoldDB" id="W4L7F7"/>
<evidence type="ECO:0000313" key="1">
    <source>
        <dbReference type="EMBL" id="ETW93620.1"/>
    </source>
</evidence>
<reference evidence="1 2" key="1">
    <citation type="journal article" date="2014" name="Nature">
        <title>An environmental bacterial taxon with a large and distinct metabolic repertoire.</title>
        <authorList>
            <person name="Wilson M.C."/>
            <person name="Mori T."/>
            <person name="Ruckert C."/>
            <person name="Uria A.R."/>
            <person name="Helf M.J."/>
            <person name="Takada K."/>
            <person name="Gernert C."/>
            <person name="Steffens U.A."/>
            <person name="Heycke N."/>
            <person name="Schmitt S."/>
            <person name="Rinke C."/>
            <person name="Helfrich E.J."/>
            <person name="Brachmann A.O."/>
            <person name="Gurgui C."/>
            <person name="Wakimoto T."/>
            <person name="Kracht M."/>
            <person name="Crusemann M."/>
            <person name="Hentschel U."/>
            <person name="Abe I."/>
            <person name="Matsunaga S."/>
            <person name="Kalinowski J."/>
            <person name="Takeyama H."/>
            <person name="Piel J."/>
        </authorList>
    </citation>
    <scope>NUCLEOTIDE SEQUENCE [LARGE SCALE GENOMIC DNA]</scope>
    <source>
        <strain evidence="2">TSY2</strain>
    </source>
</reference>
<dbReference type="PANTHER" id="PTHR42921">
    <property type="entry name" value="ACETOACETYL-COA SYNTHETASE"/>
    <property type="match status" value="1"/>
</dbReference>
<dbReference type="InterPro" id="IPR045851">
    <property type="entry name" value="AMP-bd_C_sf"/>
</dbReference>
<dbReference type="GO" id="GO:0030729">
    <property type="term" value="F:acetoacetate-CoA ligase activity"/>
    <property type="evidence" value="ECO:0007669"/>
    <property type="project" value="TreeGrafter"/>
</dbReference>
<sequence>MLGRSDGVLNIRGIRIGPAEIDYVLQDFPGIARAMAVEQSDTNSPGGTRMVLLVVLNHNMPLERQLIWQLKKQIKQRISAAHVPAVIAQVPEGAFPSFRSGFEQSQVRSGHTFQ</sequence>
<dbReference type="PANTHER" id="PTHR42921:SF1">
    <property type="entry name" value="ACETOACETYL-COA SYNTHETASE"/>
    <property type="match status" value="1"/>
</dbReference>
<evidence type="ECO:0008006" key="3">
    <source>
        <dbReference type="Google" id="ProtNLM"/>
    </source>
</evidence>
<accession>W4L7F7</accession>
<dbReference type="EMBL" id="AZHX01002611">
    <property type="protein sequence ID" value="ETW93620.1"/>
    <property type="molecule type" value="Genomic_DNA"/>
</dbReference>
<name>W4L7F7_9BACT</name>
<dbReference type="SUPFAM" id="SSF56801">
    <property type="entry name" value="Acetyl-CoA synthetase-like"/>
    <property type="match status" value="1"/>
</dbReference>
<evidence type="ECO:0000313" key="2">
    <source>
        <dbReference type="Proteomes" id="UP000019140"/>
    </source>
</evidence>
<dbReference type="HOGENOM" id="CLU_2116524_0_0_7"/>
<protein>
    <recommendedName>
        <fullName evidence="3">AMP-binding enzyme C-terminal domain-containing protein</fullName>
    </recommendedName>
</protein>